<dbReference type="PANTHER" id="PTHR14633">
    <property type="entry name" value="LITTLE ELONGATION COMPLEX SUBUNIT 2"/>
    <property type="match status" value="1"/>
</dbReference>
<keyword evidence="4" id="KW-1185">Reference proteome</keyword>
<evidence type="ECO:0000313" key="3">
    <source>
        <dbReference type="EMBL" id="RCI06464.1"/>
    </source>
</evidence>
<feature type="region of interest" description="Disordered" evidence="1">
    <location>
        <begin position="58"/>
        <end position="93"/>
    </location>
</feature>
<comment type="caution">
    <text evidence="3">The sequence shown here is derived from an EMBL/GenBank/DDBJ whole genome shotgun (WGS) entry which is preliminary data.</text>
</comment>
<dbReference type="GO" id="GO:0042795">
    <property type="term" value="P:snRNA transcription by RNA polymerase II"/>
    <property type="evidence" value="ECO:0007669"/>
    <property type="project" value="TreeGrafter"/>
</dbReference>
<evidence type="ECO:0000313" key="4">
    <source>
        <dbReference type="Proteomes" id="UP000253551"/>
    </source>
</evidence>
<reference evidence="3 4" key="1">
    <citation type="journal article" date="2018" name="G3 (Bethesda)">
        <title>Phylogenetic and Phylogenomic Definition of Rhizopus Species.</title>
        <authorList>
            <person name="Gryganskyi A.P."/>
            <person name="Golan J."/>
            <person name="Dolatabadi S."/>
            <person name="Mondo S."/>
            <person name="Robb S."/>
            <person name="Idnurm A."/>
            <person name="Muszewska A."/>
            <person name="Steczkiewicz K."/>
            <person name="Masonjones S."/>
            <person name="Liao H.L."/>
            <person name="Gajdeczka M.T."/>
            <person name="Anike F."/>
            <person name="Vuek A."/>
            <person name="Anishchenko I.M."/>
            <person name="Voigt K."/>
            <person name="de Hoog G.S."/>
            <person name="Smith M.E."/>
            <person name="Heitman J."/>
            <person name="Vilgalys R."/>
            <person name="Stajich J.E."/>
        </authorList>
    </citation>
    <scope>NUCLEOTIDE SEQUENCE [LARGE SCALE GENOMIC DNA]</scope>
    <source>
        <strain evidence="3 4">LSU 92-RS-03</strain>
    </source>
</reference>
<dbReference type="GO" id="GO:0045945">
    <property type="term" value="P:positive regulation of transcription by RNA polymerase III"/>
    <property type="evidence" value="ECO:0007669"/>
    <property type="project" value="TreeGrafter"/>
</dbReference>
<feature type="domain" description="Little elongation complex subunit 2 C-terminal" evidence="2">
    <location>
        <begin position="489"/>
        <end position="652"/>
    </location>
</feature>
<dbReference type="GO" id="GO:0008023">
    <property type="term" value="C:transcription elongation factor complex"/>
    <property type="evidence" value="ECO:0007669"/>
    <property type="project" value="InterPro"/>
</dbReference>
<feature type="region of interest" description="Disordered" evidence="1">
    <location>
        <begin position="1"/>
        <end position="35"/>
    </location>
</feature>
<dbReference type="Pfam" id="PF10505">
    <property type="entry name" value="NARG2_C"/>
    <property type="match status" value="1"/>
</dbReference>
<feature type="compositionally biased region" description="Acidic residues" evidence="1">
    <location>
        <begin position="26"/>
        <end position="35"/>
    </location>
</feature>
<gene>
    <name evidence="3" type="ORF">CU098_013555</name>
</gene>
<dbReference type="Proteomes" id="UP000253551">
    <property type="component" value="Unassembled WGS sequence"/>
</dbReference>
<evidence type="ECO:0000259" key="2">
    <source>
        <dbReference type="Pfam" id="PF10505"/>
    </source>
</evidence>
<protein>
    <recommendedName>
        <fullName evidence="2">Little elongation complex subunit 2 C-terminal domain-containing protein</fullName>
    </recommendedName>
</protein>
<evidence type="ECO:0000256" key="1">
    <source>
        <dbReference type="SAM" id="MobiDB-lite"/>
    </source>
</evidence>
<accession>A0A367KWC4</accession>
<dbReference type="EMBL" id="PJQM01000148">
    <property type="protein sequence ID" value="RCI06464.1"/>
    <property type="molecule type" value="Genomic_DNA"/>
</dbReference>
<dbReference type="AlphaFoldDB" id="A0A367KWC4"/>
<dbReference type="STRING" id="4846.A0A367KWC4"/>
<sequence length="686" mass="79379">MERADTDVHQQNQSISFELQEHDITEIGEEDSSDESMIDIENDLINEIHEIIDDNSEVANSQQKAVGEIKEVEAESEEESSAPKEQLVCTDTRSMDEDFISLKRFREDGTEEEHKERNKRMHGSGILFTREAYQKYTTTEEVDKEYKHDWQAILQLEEWIEQEGIVPRQPKKVEPEPAKVPEASVLPLPVVEAEPAPDNVPHIGTSPLDALMMKEKKGRVTRQQKQRMNDLKIAAMAAGNNGQSPSSSSSSERYSRYTKEEHIKFIAINEKKKKGIEISELDDQWFRDVCQGLAVEKDEFMKDQCAKAVESGIYSTSNPKVEQMFQNYYKLELERLKLYPQFYKYFHLLNLVPDPRNEKSLLLFKRSLGSKTEPQDEGIDYYQKKMPPAISKDSTATTLASETKPDIVISIECLIDLIQLMHSFSFDMLMPITVVKNEKGTNTIFFDHALPQQTATPRDRNKIVYDLAFKSLCLDWEKRHSVQINVDKQNTDTEENLQYNLWSFGELSILIRHQLDGELKSQDKKAFDKKVLINTKLEYLTEDLKEIVTPMERATNWIRSYVGGHATLLEGRIDVIKNILMKVEHKQMLNIMGENWRPAYESDTLLHILSKIYKTLEPGTYVLRRKAGDRNLLIYQSTQENNNPDMNLYTHFKPKPDMGNIESCYVPAWSFGKNEHEQIAWTFPTK</sequence>
<dbReference type="OrthoDB" id="289162at2759"/>
<proteinExistence type="predicted"/>
<dbReference type="PANTHER" id="PTHR14633:SF3">
    <property type="entry name" value="LITTLE ELONGATION COMPLEX SUBUNIT 2"/>
    <property type="match status" value="1"/>
</dbReference>
<dbReference type="GO" id="GO:0042796">
    <property type="term" value="P:snRNA transcription by RNA polymerase III"/>
    <property type="evidence" value="ECO:0007669"/>
    <property type="project" value="TreeGrafter"/>
</dbReference>
<organism evidence="3 4">
    <name type="scientific">Rhizopus stolonifer</name>
    <name type="common">Rhizopus nigricans</name>
    <dbReference type="NCBI Taxonomy" id="4846"/>
    <lineage>
        <taxon>Eukaryota</taxon>
        <taxon>Fungi</taxon>
        <taxon>Fungi incertae sedis</taxon>
        <taxon>Mucoromycota</taxon>
        <taxon>Mucoromycotina</taxon>
        <taxon>Mucoromycetes</taxon>
        <taxon>Mucorales</taxon>
        <taxon>Mucorineae</taxon>
        <taxon>Rhizopodaceae</taxon>
        <taxon>Rhizopus</taxon>
    </lineage>
</organism>
<dbReference type="InterPro" id="IPR019535">
    <property type="entry name" value="ICE2_C"/>
</dbReference>
<name>A0A367KWC4_RHIST</name>